<keyword evidence="4" id="KW-0690">Ribosome biogenesis</keyword>
<feature type="region of interest" description="Disordered" evidence="9">
    <location>
        <begin position="23"/>
        <end position="125"/>
    </location>
</feature>
<evidence type="ECO:0000256" key="2">
    <source>
        <dbReference type="ARBA" id="ARBA00009801"/>
    </source>
</evidence>
<dbReference type="GO" id="GO:0001522">
    <property type="term" value="P:pseudouridine synthesis"/>
    <property type="evidence" value="ECO:0007669"/>
    <property type="project" value="InterPro"/>
</dbReference>
<reference evidence="10 11" key="1">
    <citation type="submission" date="2016-03" db="EMBL/GenBank/DDBJ databases">
        <title>Choanephora cucurbitarum.</title>
        <authorList>
            <person name="Min B."/>
            <person name="Park H."/>
            <person name="Park J.-H."/>
            <person name="Shin H.-D."/>
            <person name="Choi I.-G."/>
        </authorList>
    </citation>
    <scope>NUCLEOTIDE SEQUENCE [LARGE SCALE GENOMIC DNA]</scope>
    <source>
        <strain evidence="10 11">KUS-F28377</strain>
    </source>
</reference>
<feature type="compositionally biased region" description="Basic and acidic residues" evidence="9">
    <location>
        <begin position="103"/>
        <end position="113"/>
    </location>
</feature>
<evidence type="ECO:0000256" key="1">
    <source>
        <dbReference type="ARBA" id="ARBA00004123"/>
    </source>
</evidence>
<dbReference type="GO" id="GO:0005732">
    <property type="term" value="C:sno(s)RNA-containing ribonucleoprotein complex"/>
    <property type="evidence" value="ECO:0007669"/>
    <property type="project" value="InterPro"/>
</dbReference>
<sequence length="364" mass="41704">MSAFPNDLEIVSEFAQQDLLARGIPSEPVQPEPVSLHEEIKIDPMDQDNEVSIKPSDPHVKIETVKKEDAIDAAIEKKEESEGYESSDLEISSDEEESSEESQDQKQTRRRNNEEEEEEEEGDQVIKTAHEIVDFVIEKPDVEITPTTPIVLAGTIYQVIDNVIVIHARTGSELSTLDQGSLLVYENRQVLGEVFETFGPVVRPYYSVRFNTAQEIDREWAVVGAPVFYVPSYQKTHLVEVETLKRMKGSDASNMYDEEVGEEEMEFSDDEKEMEHKRQKKAHKRKPRAPQPRQRREVDDFDAALANYPVRQPQSYADLFQEPTRQPQQYDDLYNEGQVPQSLVDLVSQGPPPSLEELERQQNQ</sequence>
<dbReference type="SUPFAM" id="SSF50447">
    <property type="entry name" value="Translation proteins"/>
    <property type="match status" value="1"/>
</dbReference>
<dbReference type="InterPro" id="IPR040309">
    <property type="entry name" value="Naf1"/>
</dbReference>
<keyword evidence="11" id="KW-1185">Reference proteome</keyword>
<evidence type="ECO:0000256" key="9">
    <source>
        <dbReference type="SAM" id="MobiDB-lite"/>
    </source>
</evidence>
<comment type="similarity">
    <text evidence="2">Belongs to the NAF1 family.</text>
</comment>
<dbReference type="GO" id="GO:0006364">
    <property type="term" value="P:rRNA processing"/>
    <property type="evidence" value="ECO:0007669"/>
    <property type="project" value="UniProtKB-KW"/>
</dbReference>
<feature type="compositionally biased region" description="Basic and acidic residues" evidence="9">
    <location>
        <begin position="56"/>
        <end position="81"/>
    </location>
</feature>
<dbReference type="GO" id="GO:0005634">
    <property type="term" value="C:nucleus"/>
    <property type="evidence" value="ECO:0007669"/>
    <property type="project" value="UniProtKB-SubCell"/>
</dbReference>
<evidence type="ECO:0000256" key="6">
    <source>
        <dbReference type="ARBA" id="ARBA00022553"/>
    </source>
</evidence>
<keyword evidence="5" id="KW-0698">rRNA processing</keyword>
<keyword evidence="7" id="KW-0694">RNA-binding</keyword>
<evidence type="ECO:0000256" key="8">
    <source>
        <dbReference type="ARBA" id="ARBA00023242"/>
    </source>
</evidence>
<evidence type="ECO:0000256" key="3">
    <source>
        <dbReference type="ARBA" id="ARBA00021438"/>
    </source>
</evidence>
<feature type="compositionally biased region" description="Acidic residues" evidence="9">
    <location>
        <begin position="82"/>
        <end position="102"/>
    </location>
</feature>
<comment type="caution">
    <text evidence="10">The sequence shown here is derived from an EMBL/GenBank/DDBJ whole genome shotgun (WGS) entry which is preliminary data.</text>
</comment>
<dbReference type="OrthoDB" id="21550at2759"/>
<dbReference type="STRING" id="101091.A0A1C7NAV0"/>
<dbReference type="InterPro" id="IPR009000">
    <property type="entry name" value="Transl_B-barrel_sf"/>
</dbReference>
<feature type="compositionally biased region" description="Basic residues" evidence="9">
    <location>
        <begin position="277"/>
        <end position="288"/>
    </location>
</feature>
<dbReference type="Pfam" id="PF04410">
    <property type="entry name" value="Gar1"/>
    <property type="match status" value="1"/>
</dbReference>
<evidence type="ECO:0000256" key="7">
    <source>
        <dbReference type="ARBA" id="ARBA00022884"/>
    </source>
</evidence>
<evidence type="ECO:0000313" key="11">
    <source>
        <dbReference type="Proteomes" id="UP000093000"/>
    </source>
</evidence>
<comment type="subcellular location">
    <subcellularLocation>
        <location evidence="1">Nucleus</location>
    </subcellularLocation>
</comment>
<dbReference type="GO" id="GO:0003723">
    <property type="term" value="F:RNA binding"/>
    <property type="evidence" value="ECO:0007669"/>
    <property type="project" value="UniProtKB-KW"/>
</dbReference>
<gene>
    <name evidence="10" type="primary">naf1</name>
    <name evidence="10" type="ORF">A0J61_05827</name>
</gene>
<feature type="region of interest" description="Disordered" evidence="9">
    <location>
        <begin position="255"/>
        <end position="364"/>
    </location>
</feature>
<name>A0A1C7NAV0_9FUNG</name>
<dbReference type="InParanoid" id="A0A1C7NAV0"/>
<dbReference type="Gene3D" id="2.40.10.230">
    <property type="entry name" value="Probable tRNA pseudouridine synthase domain"/>
    <property type="match status" value="1"/>
</dbReference>
<dbReference type="PANTHER" id="PTHR31633">
    <property type="entry name" value="H/ACA RIBONUCLEOPROTEIN COMPLEX NON-CORE SUBUNIT NAF1"/>
    <property type="match status" value="1"/>
</dbReference>
<dbReference type="EMBL" id="LUGH01000326">
    <property type="protein sequence ID" value="OBZ86130.1"/>
    <property type="molecule type" value="Genomic_DNA"/>
</dbReference>
<feature type="compositionally biased region" description="Acidic residues" evidence="9">
    <location>
        <begin position="114"/>
        <end position="123"/>
    </location>
</feature>
<dbReference type="InterPro" id="IPR038664">
    <property type="entry name" value="Gar1/Naf1_Cbf5-bd_sf"/>
</dbReference>
<dbReference type="InterPro" id="IPR007504">
    <property type="entry name" value="H/ACA_rnp_Gar1/Naf1"/>
</dbReference>
<evidence type="ECO:0000256" key="5">
    <source>
        <dbReference type="ARBA" id="ARBA00022552"/>
    </source>
</evidence>
<feature type="compositionally biased region" description="Acidic residues" evidence="9">
    <location>
        <begin position="256"/>
        <end position="272"/>
    </location>
</feature>
<dbReference type="Proteomes" id="UP000093000">
    <property type="component" value="Unassembled WGS sequence"/>
</dbReference>
<keyword evidence="8" id="KW-0539">Nucleus</keyword>
<dbReference type="PANTHER" id="PTHR31633:SF1">
    <property type="entry name" value="H_ACA RIBONUCLEOPROTEIN COMPLEX NON-CORE SUBUNIT NAF1"/>
    <property type="match status" value="1"/>
</dbReference>
<evidence type="ECO:0000313" key="10">
    <source>
        <dbReference type="EMBL" id="OBZ86130.1"/>
    </source>
</evidence>
<accession>A0A1C7NAV0</accession>
<organism evidence="10 11">
    <name type="scientific">Choanephora cucurbitarum</name>
    <dbReference type="NCBI Taxonomy" id="101091"/>
    <lineage>
        <taxon>Eukaryota</taxon>
        <taxon>Fungi</taxon>
        <taxon>Fungi incertae sedis</taxon>
        <taxon>Mucoromycota</taxon>
        <taxon>Mucoromycotina</taxon>
        <taxon>Mucoromycetes</taxon>
        <taxon>Mucorales</taxon>
        <taxon>Mucorineae</taxon>
        <taxon>Choanephoraceae</taxon>
        <taxon>Choanephoroideae</taxon>
        <taxon>Choanephora</taxon>
    </lineage>
</organism>
<dbReference type="AlphaFoldDB" id="A0A1C7NAV0"/>
<protein>
    <recommendedName>
        <fullName evidence="3">H/ACA ribonucleoprotein complex non-core subunit NAF1</fullName>
    </recommendedName>
</protein>
<keyword evidence="6" id="KW-0597">Phosphoprotein</keyword>
<evidence type="ECO:0000256" key="4">
    <source>
        <dbReference type="ARBA" id="ARBA00022517"/>
    </source>
</evidence>
<proteinExistence type="inferred from homology"/>
<feature type="compositionally biased region" description="Basic and acidic residues" evidence="9">
    <location>
        <begin position="35"/>
        <end position="44"/>
    </location>
</feature>
<keyword evidence="10" id="KW-0687">Ribonucleoprotein</keyword>
<dbReference type="GO" id="GO:0000493">
    <property type="term" value="P:box H/ACA snoRNP assembly"/>
    <property type="evidence" value="ECO:0007669"/>
    <property type="project" value="InterPro"/>
</dbReference>